<gene>
    <name evidence="5" type="ORF">MSPICULIGERA_LOCUS10513</name>
    <name evidence="4" type="ORF">MSPICULIGERA_LOCUS8252</name>
</gene>
<reference evidence="4" key="1">
    <citation type="submission" date="2023-06" db="EMBL/GenBank/DDBJ databases">
        <authorList>
            <person name="Delattre M."/>
        </authorList>
    </citation>
    <scope>NUCLEOTIDE SEQUENCE</scope>
    <source>
        <strain evidence="4">AF72</strain>
    </source>
</reference>
<comment type="caution">
    <text evidence="4">The sequence shown here is derived from an EMBL/GenBank/DDBJ whole genome shotgun (WGS) entry which is preliminary data.</text>
</comment>
<dbReference type="EMBL" id="CATQJA010002127">
    <property type="protein sequence ID" value="CAJ0569792.1"/>
    <property type="molecule type" value="Genomic_DNA"/>
</dbReference>
<evidence type="ECO:0000256" key="2">
    <source>
        <dbReference type="SAM" id="MobiDB-lite"/>
    </source>
</evidence>
<keyword evidence="1" id="KW-0963">Cytoplasm</keyword>
<evidence type="ECO:0000256" key="1">
    <source>
        <dbReference type="RuleBase" id="RU003425"/>
    </source>
</evidence>
<keyword evidence="1" id="KW-0206">Cytoskeleton</keyword>
<proteinExistence type="predicted"/>
<feature type="region of interest" description="Disordered" evidence="2">
    <location>
        <begin position="148"/>
        <end position="180"/>
    </location>
</feature>
<feature type="domain" description="MSP" evidence="3">
    <location>
        <begin position="12"/>
        <end position="150"/>
    </location>
</feature>
<dbReference type="Gene3D" id="2.60.40.10">
    <property type="entry name" value="Immunoglobulins"/>
    <property type="match status" value="1"/>
</dbReference>
<dbReference type="InterPro" id="IPR051774">
    <property type="entry name" value="Sperm-specific_class_P"/>
</dbReference>
<name>A0AA36CK11_9BILA</name>
<dbReference type="Pfam" id="PF00635">
    <property type="entry name" value="Motile_Sperm"/>
    <property type="match status" value="1"/>
</dbReference>
<dbReference type="PANTHER" id="PTHR22947">
    <property type="entry name" value="MAJOR SPERM PROTEIN"/>
    <property type="match status" value="1"/>
</dbReference>
<dbReference type="Proteomes" id="UP001177023">
    <property type="component" value="Unassembled WGS sequence"/>
</dbReference>
<dbReference type="InterPro" id="IPR000535">
    <property type="entry name" value="MSP_dom"/>
</dbReference>
<feature type="non-terminal residue" evidence="4">
    <location>
        <position position="180"/>
    </location>
</feature>
<dbReference type="PROSITE" id="PS50202">
    <property type="entry name" value="MSP"/>
    <property type="match status" value="1"/>
</dbReference>
<dbReference type="SUPFAM" id="SSF49354">
    <property type="entry name" value="PapD-like"/>
    <property type="match status" value="1"/>
</dbReference>
<accession>A0AA36CK11</accession>
<evidence type="ECO:0000259" key="3">
    <source>
        <dbReference type="PROSITE" id="PS50202"/>
    </source>
</evidence>
<evidence type="ECO:0000313" key="6">
    <source>
        <dbReference type="Proteomes" id="UP001177023"/>
    </source>
</evidence>
<evidence type="ECO:0000313" key="5">
    <source>
        <dbReference type="EMBL" id="CAJ0572119.1"/>
    </source>
</evidence>
<organism evidence="4 6">
    <name type="scientific">Mesorhabditis spiculigera</name>
    <dbReference type="NCBI Taxonomy" id="96644"/>
    <lineage>
        <taxon>Eukaryota</taxon>
        <taxon>Metazoa</taxon>
        <taxon>Ecdysozoa</taxon>
        <taxon>Nematoda</taxon>
        <taxon>Chromadorea</taxon>
        <taxon>Rhabditida</taxon>
        <taxon>Rhabditina</taxon>
        <taxon>Rhabditomorpha</taxon>
        <taxon>Rhabditoidea</taxon>
        <taxon>Rhabditidae</taxon>
        <taxon>Mesorhabditinae</taxon>
        <taxon>Mesorhabditis</taxon>
    </lineage>
</organism>
<evidence type="ECO:0000313" key="4">
    <source>
        <dbReference type="EMBL" id="CAJ0569792.1"/>
    </source>
</evidence>
<keyword evidence="6" id="KW-1185">Reference proteome</keyword>
<comment type="function">
    <text evidence="1">Central component in molecular interactions underlying sperm crawling. Forms an extensive filament system that extends from sperm villipoda, along the leading edge of the pseudopod.</text>
</comment>
<sequence length="180" mass="20123">MVSTENPKEKETTPKEPSKEKSKQRTIKKELALSADRHRADFSENGGRQEMMLVNTGEKKVAVKIRSSNNKMYRVDPVYMFVDQGQAQLLVINRMPGGPAKDDKLVVEYVHVDAQTTAKECFPKGFKVEGQFKIVLHTYSRDEEAAMRVTTPGATGKDQSGKEESGKTPGTKLVMSREIC</sequence>
<dbReference type="InterPro" id="IPR008962">
    <property type="entry name" value="PapD-like_sf"/>
</dbReference>
<dbReference type="InterPro" id="IPR013783">
    <property type="entry name" value="Ig-like_fold"/>
</dbReference>
<protein>
    <recommendedName>
        <fullName evidence="1">Major sperm protein</fullName>
    </recommendedName>
</protein>
<dbReference type="PANTHER" id="PTHR22947:SF3">
    <property type="entry name" value="MSP DOMAIN-CONTAINING PROTEIN-RELATED"/>
    <property type="match status" value="1"/>
</dbReference>
<dbReference type="AlphaFoldDB" id="A0AA36CK11"/>
<dbReference type="EMBL" id="CATQJA010002591">
    <property type="protein sequence ID" value="CAJ0572119.1"/>
    <property type="molecule type" value="Genomic_DNA"/>
</dbReference>
<feature type="region of interest" description="Disordered" evidence="2">
    <location>
        <begin position="1"/>
        <end position="41"/>
    </location>
</feature>